<evidence type="ECO:0000259" key="1">
    <source>
        <dbReference type="Pfam" id="PF02464"/>
    </source>
</evidence>
<dbReference type="OrthoDB" id="1253990at2"/>
<comment type="caution">
    <text evidence="2">The sequence shown here is derived from an EMBL/GenBank/DDBJ whole genome shotgun (WGS) entry which is preliminary data.</text>
</comment>
<sequence length="177" mass="17780">MSAAADVPDDVTDEQLAERVIVALVASGRRIAVAESLTGGLLTAVLVGVPGASRALLGGIVSYDTALKRTILGVESSILAVHGAVHPDVARQMARGVRQACAIDGRPADIGVSTTGAAGPDPQDGQKPGTAFVGLSIDGDSRAIALHLDGDRQAVRAGVVHEALVALVEALDPAGNI</sequence>
<feature type="domain" description="CinA C-terminal" evidence="1">
    <location>
        <begin position="14"/>
        <end position="170"/>
    </location>
</feature>
<evidence type="ECO:0000313" key="3">
    <source>
        <dbReference type="Proteomes" id="UP000195101"/>
    </source>
</evidence>
<accession>A0A251YLZ6</accession>
<proteinExistence type="predicted"/>
<gene>
    <name evidence="2" type="primary">cinA</name>
    <name evidence="2" type="ORF">BFL37_07000</name>
</gene>
<protein>
    <submittedName>
        <fullName evidence="2">Putative competence-damage inducible protein</fullName>
    </submittedName>
</protein>
<reference evidence="2 3" key="1">
    <citation type="submission" date="2016-08" db="EMBL/GenBank/DDBJ databases">
        <title>Genome sequence of Clavibacter michiganensis spp strain CFBP8019.</title>
        <authorList>
            <person name="Thapa S.P."/>
            <person name="Coaker G."/>
            <person name="Jacques M.-A."/>
        </authorList>
    </citation>
    <scope>NUCLEOTIDE SEQUENCE [LARGE SCALE GENOMIC DNA]</scope>
    <source>
        <strain evidence="2">CFBP8019</strain>
    </source>
</reference>
<dbReference type="NCBIfam" id="TIGR00199">
    <property type="entry name" value="PncC_domain"/>
    <property type="match status" value="1"/>
</dbReference>
<dbReference type="Gene3D" id="3.90.950.20">
    <property type="entry name" value="CinA-like"/>
    <property type="match status" value="1"/>
</dbReference>
<organism evidence="2 3">
    <name type="scientific">Clavibacter michiganensis</name>
    <dbReference type="NCBI Taxonomy" id="28447"/>
    <lineage>
        <taxon>Bacteria</taxon>
        <taxon>Bacillati</taxon>
        <taxon>Actinomycetota</taxon>
        <taxon>Actinomycetes</taxon>
        <taxon>Micrococcales</taxon>
        <taxon>Microbacteriaceae</taxon>
        <taxon>Clavibacter</taxon>
    </lineage>
</organism>
<evidence type="ECO:0000313" key="2">
    <source>
        <dbReference type="EMBL" id="OUE25260.1"/>
    </source>
</evidence>
<name>A0A251YLZ6_9MICO</name>
<dbReference type="RefSeq" id="WP_086514423.1">
    <property type="nucleotide sequence ID" value="NZ_MDJZ01000012.1"/>
</dbReference>
<dbReference type="InterPro" id="IPR036653">
    <property type="entry name" value="CinA-like_C"/>
</dbReference>
<dbReference type="EMBL" id="MDJZ01000012">
    <property type="protein sequence ID" value="OUE25260.1"/>
    <property type="molecule type" value="Genomic_DNA"/>
</dbReference>
<dbReference type="Proteomes" id="UP000195101">
    <property type="component" value="Unassembled WGS sequence"/>
</dbReference>
<dbReference type="InterPro" id="IPR008136">
    <property type="entry name" value="CinA_C"/>
</dbReference>
<dbReference type="AlphaFoldDB" id="A0A251YLZ6"/>
<dbReference type="Pfam" id="PF02464">
    <property type="entry name" value="CinA"/>
    <property type="match status" value="1"/>
</dbReference>
<keyword evidence="3" id="KW-1185">Reference proteome</keyword>
<dbReference type="SUPFAM" id="SSF142433">
    <property type="entry name" value="CinA-like"/>
    <property type="match status" value="1"/>
</dbReference>